<reference evidence="5" key="1">
    <citation type="submission" date="2019-04" db="EMBL/GenBank/DDBJ databases">
        <title>Draft genome sequence of Pseudonocardiaceae bacterium SL3-2-4.</title>
        <authorList>
            <person name="Ningsih F."/>
            <person name="Yokota A."/>
            <person name="Sakai Y."/>
            <person name="Nanatani K."/>
            <person name="Yabe S."/>
            <person name="Oetari A."/>
            <person name="Sjamsuridzal W."/>
        </authorList>
    </citation>
    <scope>NUCLEOTIDE SEQUENCE [LARGE SCALE GENOMIC DNA]</scope>
    <source>
        <strain evidence="5">SL3-2-4</strain>
    </source>
</reference>
<dbReference type="AlphaFoldDB" id="A0A4D4JHT7"/>
<evidence type="ECO:0000256" key="2">
    <source>
        <dbReference type="SAM" id="Phobius"/>
    </source>
</evidence>
<name>A0A4D4JHT7_9PSEU</name>
<dbReference type="InterPro" id="IPR050882">
    <property type="entry name" value="Prepilin_peptidase/N-MTase"/>
</dbReference>
<evidence type="ECO:0000313" key="5">
    <source>
        <dbReference type="Proteomes" id="UP000298860"/>
    </source>
</evidence>
<dbReference type="Gene3D" id="1.20.120.1220">
    <property type="match status" value="1"/>
</dbReference>
<sequence>MSGGALIASWAGVGVLVGAALGIPTRRLLTSDPPRLLAARPTVPVLTAILYAALAWRVGEHFDLLPFSVFVVSGAMLSLIDLVDQRLPSVILYPATTLVGLLLAASTVLHPSTPGFVRALAGMALLAAFYLVLAFLSGGGLGAGDVKLGALLGLTLGWVSWSALITATFFGWLAAALAWLLLRATGRAPADYLLPMGPYLILGAFLAIIMPPT</sequence>
<keyword evidence="5" id="KW-1185">Reference proteome</keyword>
<gene>
    <name evidence="4" type="ORF">GTS_50960</name>
</gene>
<dbReference type="InterPro" id="IPR000045">
    <property type="entry name" value="Prepilin_IV_endopep_pep"/>
</dbReference>
<feature type="domain" description="Prepilin type IV endopeptidase peptidase" evidence="3">
    <location>
        <begin position="70"/>
        <end position="177"/>
    </location>
</feature>
<keyword evidence="2" id="KW-0812">Transmembrane</keyword>
<evidence type="ECO:0000256" key="1">
    <source>
        <dbReference type="ARBA" id="ARBA00005801"/>
    </source>
</evidence>
<feature type="transmembrane region" description="Helical" evidence="2">
    <location>
        <begin position="90"/>
        <end position="109"/>
    </location>
</feature>
<feature type="transmembrane region" description="Helical" evidence="2">
    <location>
        <begin position="192"/>
        <end position="210"/>
    </location>
</feature>
<dbReference type="GO" id="GO:0006465">
    <property type="term" value="P:signal peptide processing"/>
    <property type="evidence" value="ECO:0007669"/>
    <property type="project" value="TreeGrafter"/>
</dbReference>
<comment type="caution">
    <text evidence="4">The sequence shown here is derived from an EMBL/GenBank/DDBJ whole genome shotgun (WGS) entry which is preliminary data.</text>
</comment>
<accession>A0A4D4JHT7</accession>
<proteinExistence type="inferred from homology"/>
<evidence type="ECO:0000313" key="4">
    <source>
        <dbReference type="EMBL" id="GDY33463.1"/>
    </source>
</evidence>
<protein>
    <recommendedName>
        <fullName evidence="3">Prepilin type IV endopeptidase peptidase domain-containing protein</fullName>
    </recommendedName>
</protein>
<keyword evidence="2" id="KW-0472">Membrane</keyword>
<evidence type="ECO:0000259" key="3">
    <source>
        <dbReference type="Pfam" id="PF01478"/>
    </source>
</evidence>
<organism evidence="4 5">
    <name type="scientific">Gandjariella thermophila</name>
    <dbReference type="NCBI Taxonomy" id="1931992"/>
    <lineage>
        <taxon>Bacteria</taxon>
        <taxon>Bacillati</taxon>
        <taxon>Actinomycetota</taxon>
        <taxon>Actinomycetes</taxon>
        <taxon>Pseudonocardiales</taxon>
        <taxon>Pseudonocardiaceae</taxon>
        <taxon>Gandjariella</taxon>
    </lineage>
</organism>
<feature type="transmembrane region" description="Helical" evidence="2">
    <location>
        <begin position="148"/>
        <end position="180"/>
    </location>
</feature>
<feature type="transmembrane region" description="Helical" evidence="2">
    <location>
        <begin position="6"/>
        <end position="25"/>
    </location>
</feature>
<dbReference type="Pfam" id="PF01478">
    <property type="entry name" value="Peptidase_A24"/>
    <property type="match status" value="1"/>
</dbReference>
<comment type="similarity">
    <text evidence="1">Belongs to the peptidase A24 family.</text>
</comment>
<dbReference type="Proteomes" id="UP000298860">
    <property type="component" value="Unassembled WGS sequence"/>
</dbReference>
<keyword evidence="2" id="KW-1133">Transmembrane helix</keyword>
<dbReference type="GO" id="GO:0005886">
    <property type="term" value="C:plasma membrane"/>
    <property type="evidence" value="ECO:0007669"/>
    <property type="project" value="TreeGrafter"/>
</dbReference>
<dbReference type="GO" id="GO:0004190">
    <property type="term" value="F:aspartic-type endopeptidase activity"/>
    <property type="evidence" value="ECO:0007669"/>
    <property type="project" value="InterPro"/>
</dbReference>
<dbReference type="EMBL" id="BJFL01000043">
    <property type="protein sequence ID" value="GDY33463.1"/>
    <property type="molecule type" value="Genomic_DNA"/>
</dbReference>
<feature type="transmembrane region" description="Helical" evidence="2">
    <location>
        <begin position="115"/>
        <end position="136"/>
    </location>
</feature>
<dbReference type="PANTHER" id="PTHR30487:SF0">
    <property type="entry name" value="PREPILIN LEADER PEPTIDASE_N-METHYLTRANSFERASE-RELATED"/>
    <property type="match status" value="1"/>
</dbReference>
<dbReference type="PANTHER" id="PTHR30487">
    <property type="entry name" value="TYPE 4 PREPILIN-LIKE PROTEINS LEADER PEPTIDE-PROCESSING ENZYME"/>
    <property type="match status" value="1"/>
</dbReference>
<dbReference type="OrthoDB" id="2087435at2"/>
<feature type="transmembrane region" description="Helical" evidence="2">
    <location>
        <begin position="37"/>
        <end position="58"/>
    </location>
</feature>